<dbReference type="SMART" id="SM01086">
    <property type="entry name" value="ClpB_D2-small"/>
    <property type="match status" value="1"/>
</dbReference>
<keyword evidence="6 11" id="KW-0175">Coiled coil</keyword>
<evidence type="ECO:0000256" key="1">
    <source>
        <dbReference type="ARBA" id="ARBA00004496"/>
    </source>
</evidence>
<evidence type="ECO:0000256" key="8">
    <source>
        <dbReference type="ARBA" id="ARBA00026057"/>
    </source>
</evidence>
<dbReference type="Gene3D" id="1.10.1780.10">
    <property type="entry name" value="Clp, N-terminal domain"/>
    <property type="match status" value="1"/>
</dbReference>
<dbReference type="Proteomes" id="UP000472971">
    <property type="component" value="Unassembled WGS sequence"/>
</dbReference>
<dbReference type="GO" id="GO:0005524">
    <property type="term" value="F:ATP binding"/>
    <property type="evidence" value="ECO:0007669"/>
    <property type="project" value="UniProtKB-UniRule"/>
</dbReference>
<proteinExistence type="inferred from homology"/>
<dbReference type="CDD" id="cd00009">
    <property type="entry name" value="AAA"/>
    <property type="match status" value="1"/>
</dbReference>
<evidence type="ECO:0000256" key="2">
    <source>
        <dbReference type="ARBA" id="ARBA00008675"/>
    </source>
</evidence>
<dbReference type="GO" id="GO:0034605">
    <property type="term" value="P:cellular response to heat"/>
    <property type="evidence" value="ECO:0007669"/>
    <property type="project" value="TreeGrafter"/>
</dbReference>
<evidence type="ECO:0000256" key="7">
    <source>
        <dbReference type="ARBA" id="ARBA00023186"/>
    </source>
</evidence>
<evidence type="ECO:0000259" key="12">
    <source>
        <dbReference type="PROSITE" id="PS51903"/>
    </source>
</evidence>
<dbReference type="PROSITE" id="PS00871">
    <property type="entry name" value="CLPAB_2"/>
    <property type="match status" value="1"/>
</dbReference>
<dbReference type="FunFam" id="3.40.50.300:FF:000120">
    <property type="entry name" value="ATP-dependent chaperone ClpB"/>
    <property type="match status" value="1"/>
</dbReference>
<gene>
    <name evidence="11 14" type="primary">clpB</name>
    <name evidence="14" type="ORF">G4D64_04695</name>
    <name evidence="13" type="ORF">H1Z61_04730</name>
</gene>
<name>A0A6B3VZ25_9BACI</name>
<evidence type="ECO:0000256" key="11">
    <source>
        <dbReference type="RuleBase" id="RU362034"/>
    </source>
</evidence>
<evidence type="ECO:0000256" key="3">
    <source>
        <dbReference type="ARBA" id="ARBA00022737"/>
    </source>
</evidence>
<dbReference type="Pfam" id="PF00004">
    <property type="entry name" value="AAA"/>
    <property type="match status" value="1"/>
</dbReference>
<evidence type="ECO:0000313" key="15">
    <source>
        <dbReference type="Proteomes" id="UP000472971"/>
    </source>
</evidence>
<dbReference type="EMBL" id="JAAIWN010000007">
    <property type="protein sequence ID" value="NEY80836.1"/>
    <property type="molecule type" value="Genomic_DNA"/>
</dbReference>
<dbReference type="PANTHER" id="PTHR11638:SF18">
    <property type="entry name" value="HEAT SHOCK PROTEIN 104"/>
    <property type="match status" value="1"/>
</dbReference>
<dbReference type="Gene3D" id="1.10.8.60">
    <property type="match status" value="1"/>
</dbReference>
<keyword evidence="15" id="KW-1185">Reference proteome</keyword>
<comment type="subunit">
    <text evidence="8">Homohexamer. The oligomerization is ATP-dependent.</text>
</comment>
<dbReference type="RefSeq" id="WP_163240632.1">
    <property type="nucleotide sequence ID" value="NZ_CP082780.1"/>
</dbReference>
<dbReference type="EMBL" id="JACEIO010000007">
    <property type="protein sequence ID" value="MBA4536468.1"/>
    <property type="molecule type" value="Genomic_DNA"/>
</dbReference>
<evidence type="ECO:0000256" key="9">
    <source>
        <dbReference type="PROSITE-ProRule" id="PRU01251"/>
    </source>
</evidence>
<keyword evidence="11" id="KW-0963">Cytoplasm</keyword>
<dbReference type="PROSITE" id="PS51903">
    <property type="entry name" value="CLP_R"/>
    <property type="match status" value="1"/>
</dbReference>
<reference evidence="13 16" key="2">
    <citation type="submission" date="2020-07" db="EMBL/GenBank/DDBJ databases">
        <authorList>
            <person name="Feng H."/>
        </authorList>
    </citation>
    <scope>NUCLEOTIDE SEQUENCE [LARGE SCALE GENOMIC DNA]</scope>
    <source>
        <strain evidence="13">S-12</strain>
        <strain evidence="16">s-12</strain>
    </source>
</reference>
<dbReference type="SUPFAM" id="SSF81923">
    <property type="entry name" value="Double Clp-N motif"/>
    <property type="match status" value="1"/>
</dbReference>
<comment type="function">
    <text evidence="11">Part of a stress-induced multi-chaperone system, it is involved in the recovery of the cell from heat-induced damage, in cooperation with DnaK, DnaJ and GrpE.</text>
</comment>
<dbReference type="AlphaFoldDB" id="A0A6B3VZ25"/>
<dbReference type="InterPro" id="IPR003959">
    <property type="entry name" value="ATPase_AAA_core"/>
</dbReference>
<dbReference type="InterPro" id="IPR036628">
    <property type="entry name" value="Clp_N_dom_sf"/>
</dbReference>
<dbReference type="FunFam" id="3.40.50.300:FF:000025">
    <property type="entry name" value="ATP-dependent Clp protease subunit"/>
    <property type="match status" value="1"/>
</dbReference>
<dbReference type="GO" id="GO:0016887">
    <property type="term" value="F:ATP hydrolysis activity"/>
    <property type="evidence" value="ECO:0007669"/>
    <property type="project" value="InterPro"/>
</dbReference>
<protein>
    <recommendedName>
        <fullName evidence="11">Chaperone protein ClpB</fullName>
    </recommendedName>
</protein>
<feature type="coiled-coil region" evidence="11">
    <location>
        <begin position="417"/>
        <end position="538"/>
    </location>
</feature>
<dbReference type="InterPro" id="IPR028299">
    <property type="entry name" value="ClpA/B_CS2"/>
</dbReference>
<dbReference type="InterPro" id="IPR003593">
    <property type="entry name" value="AAA+_ATPase"/>
</dbReference>
<dbReference type="Pfam" id="PF10431">
    <property type="entry name" value="ClpB_D2-small"/>
    <property type="match status" value="1"/>
</dbReference>
<dbReference type="FunFam" id="3.40.50.300:FF:000010">
    <property type="entry name" value="Chaperone clpB 1, putative"/>
    <property type="match status" value="1"/>
</dbReference>
<comment type="subcellular location">
    <subcellularLocation>
        <location evidence="1 11">Cytoplasm</location>
    </subcellularLocation>
</comment>
<accession>A0A6B3VZ25</accession>
<feature type="domain" description="Clp R" evidence="12">
    <location>
        <begin position="3"/>
        <end position="151"/>
    </location>
</feature>
<dbReference type="Pfam" id="PF02861">
    <property type="entry name" value="Clp_N"/>
    <property type="match status" value="1"/>
</dbReference>
<evidence type="ECO:0000313" key="13">
    <source>
        <dbReference type="EMBL" id="MBA4536468.1"/>
    </source>
</evidence>
<keyword evidence="5 10" id="KW-0067">ATP-binding</keyword>
<feature type="coiled-coil region" evidence="11">
    <location>
        <begin position="782"/>
        <end position="809"/>
    </location>
</feature>
<dbReference type="InterPro" id="IPR050130">
    <property type="entry name" value="ClpA_ClpB"/>
</dbReference>
<dbReference type="InterPro" id="IPR017730">
    <property type="entry name" value="Chaperonin_ClpB"/>
</dbReference>
<dbReference type="PRINTS" id="PR00300">
    <property type="entry name" value="CLPPROTEASEA"/>
</dbReference>
<evidence type="ECO:0000256" key="4">
    <source>
        <dbReference type="ARBA" id="ARBA00022741"/>
    </source>
</evidence>
<dbReference type="SUPFAM" id="SSF52540">
    <property type="entry name" value="P-loop containing nucleoside triphosphate hydrolases"/>
    <property type="match status" value="2"/>
</dbReference>
<evidence type="ECO:0000256" key="5">
    <source>
        <dbReference type="ARBA" id="ARBA00022840"/>
    </source>
</evidence>
<dbReference type="Pfam" id="PF17871">
    <property type="entry name" value="AAA_lid_9"/>
    <property type="match status" value="1"/>
</dbReference>
<dbReference type="InterPro" id="IPR027417">
    <property type="entry name" value="P-loop_NTPase"/>
</dbReference>
<dbReference type="NCBIfam" id="TIGR03346">
    <property type="entry name" value="chaperone_ClpB"/>
    <property type="match status" value="1"/>
</dbReference>
<dbReference type="PANTHER" id="PTHR11638">
    <property type="entry name" value="ATP-DEPENDENT CLP PROTEASE"/>
    <property type="match status" value="1"/>
</dbReference>
<sequence>MDFNKMTEKMQAAFMSAQSIAVRYQHQEVDVDHLFLALVEQEGNLVTSMIERLNLSADRFVNVLTQSLKKKPQVSGAGIEHGKLYITAKLQRLIAAAEMELKQFQDEYLSTEHVLLALVNNPREFSIATFFTEHDVNKERLLKIVKDIRGNQRVTTQNPEVTYEALKKYGRDLVAEVKAGKLDPVIGRDSEIRNVIRILSRKTKNNPVLIGEPGVGKTAIVEGLAQRIVRKDVPEGLKDKTIFALDMSSLIAGAKFRGEFEERLKAVLNEIKKSEGKILLFIDEIHTIVGAGKTEGAMDAGNMLKPMLARGELHCIGATTLDEHRKYIEKDPALERRFQQVLVREPDVEDTISILRGLKERFEIHHGVKIHDRALVSAVTLSNRYITERFLPDKAIDLVDEACAMIRTEIDSMPSELDEVTRRVMQLEIEEAALRKETDELSIERLQVLQKELAELRDNASTMKAIWQLEKEGIQQVREKREQLEKLRRELETAENEYDLNRAAELRHGRIPALKKELTQLENKMNHQHKENRLLREEVTEEEIADIVARWTGIPVTKLIEGEREKLLRLESILQERVIGQQEAIKLVSDAVLRARAGIKDPNRPIGSFIFLGPTGVGKTELAKTLAQALFDSEEHMIRIDMSEYMEKHSVSRLIGAPPGYVGYEEGGQLTEAVRRNPYSVILLDEIEKAHHDVFNILLQMLDDGRVTDSQGRIVDFKNTVIIMTSNIGSDDLLEYATNNETIALTTKEKVISRLQRHFRPEFLNRIDEIILFKPLTLTDIKEIVIKLMKELQSRLEEKQIKLTISEEAKENIARNGFDPVYGARPLKRYIQRSVETKLARAIISGQVSSLKKVEIILENDQLTLRT</sequence>
<dbReference type="GO" id="GO:0005737">
    <property type="term" value="C:cytoplasm"/>
    <property type="evidence" value="ECO:0007669"/>
    <property type="project" value="UniProtKB-SubCell"/>
</dbReference>
<evidence type="ECO:0000313" key="16">
    <source>
        <dbReference type="Proteomes" id="UP000570010"/>
    </source>
</evidence>
<keyword evidence="4 10" id="KW-0547">Nucleotide-binding</keyword>
<evidence type="ECO:0000256" key="6">
    <source>
        <dbReference type="ARBA" id="ARBA00023054"/>
    </source>
</evidence>
<evidence type="ECO:0000256" key="10">
    <source>
        <dbReference type="RuleBase" id="RU004432"/>
    </source>
</evidence>
<keyword evidence="3 9" id="KW-0677">Repeat</keyword>
<organism evidence="14 15">
    <name type="scientific">Bacillus aquiflavi</name>
    <dbReference type="NCBI Taxonomy" id="2672567"/>
    <lineage>
        <taxon>Bacteria</taxon>
        <taxon>Bacillati</taxon>
        <taxon>Bacillota</taxon>
        <taxon>Bacilli</taxon>
        <taxon>Bacillales</taxon>
        <taxon>Bacillaceae</taxon>
        <taxon>Bacillus</taxon>
    </lineage>
</organism>
<dbReference type="Pfam" id="PF07724">
    <property type="entry name" value="AAA_2"/>
    <property type="match status" value="1"/>
</dbReference>
<dbReference type="InterPro" id="IPR041546">
    <property type="entry name" value="ClpA/ClpB_AAA_lid"/>
</dbReference>
<dbReference type="Gene3D" id="3.40.50.300">
    <property type="entry name" value="P-loop containing nucleotide triphosphate hydrolases"/>
    <property type="match status" value="3"/>
</dbReference>
<dbReference type="InterPro" id="IPR001270">
    <property type="entry name" value="ClpA/B"/>
</dbReference>
<dbReference type="SMART" id="SM00382">
    <property type="entry name" value="AAA"/>
    <property type="match status" value="2"/>
</dbReference>
<keyword evidence="7 10" id="KW-0143">Chaperone</keyword>
<dbReference type="InterPro" id="IPR019489">
    <property type="entry name" value="Clp_ATPase_C"/>
</dbReference>
<evidence type="ECO:0000313" key="14">
    <source>
        <dbReference type="EMBL" id="NEY80836.1"/>
    </source>
</evidence>
<dbReference type="GO" id="GO:0042026">
    <property type="term" value="P:protein refolding"/>
    <property type="evidence" value="ECO:0007669"/>
    <property type="project" value="UniProtKB-UniRule"/>
</dbReference>
<dbReference type="InterPro" id="IPR018368">
    <property type="entry name" value="ClpA/B_CS1"/>
</dbReference>
<reference evidence="14 15" key="1">
    <citation type="submission" date="2020-02" db="EMBL/GenBank/DDBJ databases">
        <title>Bacillus aquiflavi sp. nov., isolated from yellow water of strong flavor Chinese baijiu in Yibin region of China.</title>
        <authorList>
            <person name="Xie J."/>
        </authorList>
    </citation>
    <scope>NUCLEOTIDE SEQUENCE [LARGE SCALE GENOMIC DNA]</scope>
    <source>
        <strain evidence="14 15">3H-10</strain>
    </source>
</reference>
<dbReference type="InterPro" id="IPR004176">
    <property type="entry name" value="Clp_R_N"/>
</dbReference>
<dbReference type="CDD" id="cd19499">
    <property type="entry name" value="RecA-like_ClpB_Hsp104-like"/>
    <property type="match status" value="1"/>
</dbReference>
<keyword evidence="11" id="KW-0346">Stress response</keyword>
<dbReference type="Proteomes" id="UP000570010">
    <property type="component" value="Unassembled WGS sequence"/>
</dbReference>
<comment type="caution">
    <text evidence="14">The sequence shown here is derived from an EMBL/GenBank/DDBJ whole genome shotgun (WGS) entry which is preliminary data.</text>
</comment>
<comment type="subunit">
    <text evidence="11">Homohexamer; The oligomerization is ATP-dependent.</text>
</comment>
<comment type="similarity">
    <text evidence="2 10">Belongs to the ClpA/ClpB family.</text>
</comment>
<dbReference type="PROSITE" id="PS00870">
    <property type="entry name" value="CLPAB_1"/>
    <property type="match status" value="1"/>
</dbReference>